<evidence type="ECO:0000313" key="2">
    <source>
        <dbReference type="Proteomes" id="UP000001929"/>
    </source>
</evidence>
<dbReference type="AlphaFoldDB" id="Q2RSZ6"/>
<dbReference type="Proteomes" id="UP000001929">
    <property type="component" value="Chromosome"/>
</dbReference>
<keyword evidence="2" id="KW-1185">Reference proteome</keyword>
<dbReference type="eggNOG" id="ENOG502ZCJ9">
    <property type="taxonomic scope" value="Bacteria"/>
</dbReference>
<organism evidence="1 2">
    <name type="scientific">Rhodospirillum rubrum (strain ATCC 11170 / ATH 1.1.1 / DSM 467 / LMG 4362 / NCIMB 8255 / S1)</name>
    <dbReference type="NCBI Taxonomy" id="269796"/>
    <lineage>
        <taxon>Bacteria</taxon>
        <taxon>Pseudomonadati</taxon>
        <taxon>Pseudomonadota</taxon>
        <taxon>Alphaproteobacteria</taxon>
        <taxon>Rhodospirillales</taxon>
        <taxon>Rhodospirillaceae</taxon>
        <taxon>Rhodospirillum</taxon>
    </lineage>
</organism>
<evidence type="ECO:0000313" key="1">
    <source>
        <dbReference type="EMBL" id="ABC22749.1"/>
    </source>
</evidence>
<name>Q2RSZ6_RHORT</name>
<gene>
    <name evidence="1" type="ordered locus">Rru_A1949</name>
</gene>
<dbReference type="PATRIC" id="fig|269796.9.peg.2032"/>
<dbReference type="EMBL" id="CP000230">
    <property type="protein sequence ID" value="ABC22749.1"/>
    <property type="molecule type" value="Genomic_DNA"/>
</dbReference>
<dbReference type="KEGG" id="rru:Rru_A1949"/>
<sequence>MDLYRTVIGAILGDGDVVASLPLPLRPGGRRLSGMIPGDGRRRLNRALRRLLPRLRLLEASTMPAEARKLQEASAAEALADPQLVERGWAIFQAAWQAGLIVVLDLKNQPIPHGGRGEVTACSRLTMAQVEKELVTATARTIFADNEGVFQKIEGALRGLADLPKLRILAEMDSLRLEELREAFGHRFESTLFGLELEQLSAIATLSPHALHALRQAMGRDFLEITRWEADHVRALSETFQVVEQYRDLGPYVIAVTNPQSIRVIGQWDTRDITERVNAARIQQGKERLKGRRYETDIAVIRHVMGKHFEGLLERPPELLDAIGRLAAATRLLAGGDRADRVEQLGQFAERYLDYLTTDTIKALRLTTTNPRVRGDVDADPNANPSFGEVLRLLDGLWNKKGFGRLFFEGPFQTPKGAKAMAGLVQDFLVMKQRGSVKGEEVEKILSTTELLDRSLRGVFA</sequence>
<dbReference type="EnsemblBacteria" id="ABC22749">
    <property type="protein sequence ID" value="ABC22749"/>
    <property type="gene ID" value="Rru_A1949"/>
</dbReference>
<dbReference type="HOGENOM" id="CLU_592969_0_0_5"/>
<dbReference type="RefSeq" id="WP_011389702.1">
    <property type="nucleotide sequence ID" value="NC_007643.1"/>
</dbReference>
<proteinExistence type="predicted"/>
<protein>
    <submittedName>
        <fullName evidence="1">Uncharacterized protein</fullName>
    </submittedName>
</protein>
<reference evidence="1 2" key="1">
    <citation type="journal article" date="2011" name="Stand. Genomic Sci.">
        <title>Complete genome sequence of Rhodospirillum rubrum type strain (S1).</title>
        <authorList>
            <person name="Munk A.C."/>
            <person name="Copeland A."/>
            <person name="Lucas S."/>
            <person name="Lapidus A."/>
            <person name="Del Rio T.G."/>
            <person name="Barry K."/>
            <person name="Detter J.C."/>
            <person name="Hammon N."/>
            <person name="Israni S."/>
            <person name="Pitluck S."/>
            <person name="Brettin T."/>
            <person name="Bruce D."/>
            <person name="Han C."/>
            <person name="Tapia R."/>
            <person name="Gilna P."/>
            <person name="Schmutz J."/>
            <person name="Larimer F."/>
            <person name="Land M."/>
            <person name="Kyrpides N.C."/>
            <person name="Mavromatis K."/>
            <person name="Richardson P."/>
            <person name="Rohde M."/>
            <person name="Goker M."/>
            <person name="Klenk H.P."/>
            <person name="Zhang Y."/>
            <person name="Roberts G.P."/>
            <person name="Reslewic S."/>
            <person name="Schwartz D.C."/>
        </authorList>
    </citation>
    <scope>NUCLEOTIDE SEQUENCE [LARGE SCALE GENOMIC DNA]</scope>
    <source>
        <strain evidence="2">ATCC 11170 / ATH 1.1.1 / DSM 467 / LMG 4362 / NCIMB 8255 / S1</strain>
    </source>
</reference>
<accession>Q2RSZ6</accession>